<reference evidence="2" key="1">
    <citation type="submission" date="2022-04" db="EMBL/GenBank/DDBJ databases">
        <title>Lysobacter sp. CAU 1642 isolated from sea sand.</title>
        <authorList>
            <person name="Kim W."/>
        </authorList>
    </citation>
    <scope>NUCLEOTIDE SEQUENCE</scope>
    <source>
        <strain evidence="2">CAU 1642</strain>
    </source>
</reference>
<keyword evidence="2" id="KW-0808">Transferase</keyword>
<dbReference type="EMBL" id="JALNMH010000004">
    <property type="protein sequence ID" value="MCK7593330.1"/>
    <property type="molecule type" value="Genomic_DNA"/>
</dbReference>
<accession>A0ABT0GFL2</accession>
<dbReference type="EC" id="2.4.-.-" evidence="2"/>
<organism evidence="2 3">
    <name type="scientific">Pseudomarimonas salicorniae</name>
    <dbReference type="NCBI Taxonomy" id="2933270"/>
    <lineage>
        <taxon>Bacteria</taxon>
        <taxon>Pseudomonadati</taxon>
        <taxon>Pseudomonadota</taxon>
        <taxon>Gammaproteobacteria</taxon>
        <taxon>Lysobacterales</taxon>
        <taxon>Lysobacteraceae</taxon>
        <taxon>Pseudomarimonas</taxon>
    </lineage>
</organism>
<evidence type="ECO:0000313" key="2">
    <source>
        <dbReference type="EMBL" id="MCK7593330.1"/>
    </source>
</evidence>
<keyword evidence="2" id="KW-0328">Glycosyltransferase</keyword>
<dbReference type="InterPro" id="IPR028098">
    <property type="entry name" value="Glyco_trans_4-like_N"/>
</dbReference>
<dbReference type="Pfam" id="PF13439">
    <property type="entry name" value="Glyco_transf_4"/>
    <property type="match status" value="1"/>
</dbReference>
<evidence type="ECO:0000259" key="1">
    <source>
        <dbReference type="Pfam" id="PF13439"/>
    </source>
</evidence>
<dbReference type="Proteomes" id="UP001431449">
    <property type="component" value="Unassembled WGS sequence"/>
</dbReference>
<dbReference type="Gene3D" id="3.40.50.2000">
    <property type="entry name" value="Glycogen Phosphorylase B"/>
    <property type="match status" value="2"/>
</dbReference>
<proteinExistence type="predicted"/>
<protein>
    <submittedName>
        <fullName evidence="2">Glycosyltransferase</fullName>
        <ecNumber evidence="2">2.4.-.-</ecNumber>
    </submittedName>
</protein>
<keyword evidence="3" id="KW-1185">Reference proteome</keyword>
<dbReference type="SUPFAM" id="SSF53756">
    <property type="entry name" value="UDP-Glycosyltransferase/glycogen phosphorylase"/>
    <property type="match status" value="1"/>
</dbReference>
<evidence type="ECO:0000313" key="3">
    <source>
        <dbReference type="Proteomes" id="UP001431449"/>
    </source>
</evidence>
<gene>
    <name evidence="2" type="ORF">M0G41_06575</name>
</gene>
<dbReference type="PANTHER" id="PTHR45947">
    <property type="entry name" value="SULFOQUINOVOSYL TRANSFERASE SQD2"/>
    <property type="match status" value="1"/>
</dbReference>
<sequence>MRVLFVSKRQYTGRDALDDAYGRLYEIPRALAALGHSVEVAFTSYRSRAGASVTIRDRVRWSSADMLPVPHRPFGGWAAAIARFAPDVLVASSDALHLAAAEFIGSRLGIPVVLDFYDDYEAFGLSRVPGLRWALRRASRRARCVVAVTQTLRAQLISRGVQLQRVTVIGNGIPGQFVPSIGKVAARQALGLPLGVPLVGSAGSLSSARGVQDLIQAHERLLELCPDVHLCLAGPRDGSVRLTPNRRFIDLGVLPHQDVALLWKALDVGVVYNRVGAFSEACHPMKLVEMVACGLPVIAAEIGEVASLLSMRPDALYPPGDSTALASRMQCALLDPRPLDPAISQPWTDLARQYETVLLRAISSRG</sequence>
<name>A0ABT0GFL2_9GAMM</name>
<feature type="domain" description="Glycosyltransferase subfamily 4-like N-terminal" evidence="1">
    <location>
        <begin position="24"/>
        <end position="173"/>
    </location>
</feature>
<dbReference type="RefSeq" id="WP_248206712.1">
    <property type="nucleotide sequence ID" value="NZ_JALNMH010000004.1"/>
</dbReference>
<comment type="caution">
    <text evidence="2">The sequence shown here is derived from an EMBL/GenBank/DDBJ whole genome shotgun (WGS) entry which is preliminary data.</text>
</comment>
<dbReference type="GO" id="GO:0016757">
    <property type="term" value="F:glycosyltransferase activity"/>
    <property type="evidence" value="ECO:0007669"/>
    <property type="project" value="UniProtKB-KW"/>
</dbReference>
<dbReference type="Pfam" id="PF13692">
    <property type="entry name" value="Glyco_trans_1_4"/>
    <property type="match status" value="1"/>
</dbReference>
<dbReference type="PANTHER" id="PTHR45947:SF3">
    <property type="entry name" value="SULFOQUINOVOSYL TRANSFERASE SQD2"/>
    <property type="match status" value="1"/>
</dbReference>
<dbReference type="InterPro" id="IPR050194">
    <property type="entry name" value="Glycosyltransferase_grp1"/>
</dbReference>